<dbReference type="NCBIfam" id="NF041023">
    <property type="entry name" value="PP0621_fam"/>
    <property type="match status" value="1"/>
</dbReference>
<evidence type="ECO:0008006" key="5">
    <source>
        <dbReference type="Google" id="ProtNLM"/>
    </source>
</evidence>
<keyword evidence="3" id="KW-0472">Membrane</keyword>
<accession>A0A1W1CZ04</accession>
<dbReference type="InterPro" id="IPR049708">
    <property type="entry name" value="PP0621-like"/>
</dbReference>
<evidence type="ECO:0000256" key="2">
    <source>
        <dbReference type="ARBA" id="ARBA00022851"/>
    </source>
</evidence>
<dbReference type="EMBL" id="FPHH01000166">
    <property type="protein sequence ID" value="SFV70963.1"/>
    <property type="molecule type" value="Genomic_DNA"/>
</dbReference>
<feature type="transmembrane region" description="Helical" evidence="3">
    <location>
        <begin position="6"/>
        <end position="22"/>
    </location>
</feature>
<keyword evidence="1" id="KW-0479">Metal-binding</keyword>
<gene>
    <name evidence="4" type="ORF">MNB_SM-5-684</name>
</gene>
<reference evidence="4" key="1">
    <citation type="submission" date="2016-10" db="EMBL/GenBank/DDBJ databases">
        <authorList>
            <person name="de Groot N.N."/>
        </authorList>
    </citation>
    <scope>NUCLEOTIDE SEQUENCE</scope>
</reference>
<evidence type="ECO:0000256" key="1">
    <source>
        <dbReference type="ARBA" id="ARBA00022723"/>
    </source>
</evidence>
<evidence type="ECO:0000313" key="4">
    <source>
        <dbReference type="EMBL" id="SFV70963.1"/>
    </source>
</evidence>
<dbReference type="SUPFAM" id="SSF57868">
    <property type="entry name" value="Metallothionein"/>
    <property type="match status" value="1"/>
</dbReference>
<proteinExistence type="predicted"/>
<sequence>MILKFLLIVAVIAIIYIMFFKTKPTTQRETKKPKQRDTTEPQINDMIECANCGVYVEVDEAILSNGRYYCSRECLKEAN</sequence>
<dbReference type="InterPro" id="IPR017854">
    <property type="entry name" value="Metalthion_dom_sf"/>
</dbReference>
<dbReference type="Gene3D" id="2.30.170.10">
    <property type="match status" value="1"/>
</dbReference>
<keyword evidence="3" id="KW-0812">Transmembrane</keyword>
<keyword evidence="2" id="KW-0480">Metal-thiolate cluster</keyword>
<dbReference type="GO" id="GO:0046872">
    <property type="term" value="F:metal ion binding"/>
    <property type="evidence" value="ECO:0007669"/>
    <property type="project" value="UniProtKB-KW"/>
</dbReference>
<protein>
    <recommendedName>
        <fullName evidence="5">Prokaryotic metallothionein</fullName>
    </recommendedName>
</protein>
<organism evidence="4">
    <name type="scientific">hydrothermal vent metagenome</name>
    <dbReference type="NCBI Taxonomy" id="652676"/>
    <lineage>
        <taxon>unclassified sequences</taxon>
        <taxon>metagenomes</taxon>
        <taxon>ecological metagenomes</taxon>
    </lineage>
</organism>
<evidence type="ECO:0000256" key="3">
    <source>
        <dbReference type="SAM" id="Phobius"/>
    </source>
</evidence>
<keyword evidence="3" id="KW-1133">Transmembrane helix</keyword>
<dbReference type="AlphaFoldDB" id="A0A1W1CZ04"/>
<name>A0A1W1CZ04_9ZZZZ</name>